<dbReference type="Proteomes" id="UP000176939">
    <property type="component" value="Unassembled WGS sequence"/>
</dbReference>
<reference evidence="2 3" key="1">
    <citation type="journal article" date="2016" name="Nat. Commun.">
        <title>Thousands of microbial genomes shed light on interconnected biogeochemical processes in an aquifer system.</title>
        <authorList>
            <person name="Anantharaman K."/>
            <person name="Brown C.T."/>
            <person name="Hug L.A."/>
            <person name="Sharon I."/>
            <person name="Castelle C.J."/>
            <person name="Probst A.J."/>
            <person name="Thomas B.C."/>
            <person name="Singh A."/>
            <person name="Wilkins M.J."/>
            <person name="Karaoz U."/>
            <person name="Brodie E.L."/>
            <person name="Williams K.H."/>
            <person name="Hubbard S.S."/>
            <person name="Banfield J.F."/>
        </authorList>
    </citation>
    <scope>NUCLEOTIDE SEQUENCE [LARGE SCALE GENOMIC DNA]</scope>
</reference>
<dbReference type="AlphaFoldDB" id="A0A1F7WZ48"/>
<feature type="transmembrane region" description="Helical" evidence="1">
    <location>
        <begin position="27"/>
        <end position="46"/>
    </location>
</feature>
<accession>A0A1F7WZ48</accession>
<gene>
    <name evidence="2" type="ORF">A2Z67_05540</name>
</gene>
<sequence length="62" mass="6944">MALVMALFEIQIEGAKGWAANLPTWKVFYGLFLIQLGVGICFVMEFRGIKNCGFWVFLANIG</sequence>
<name>A0A1F7WZ48_9BACT</name>
<keyword evidence="1" id="KW-0812">Transmembrane</keyword>
<proteinExistence type="predicted"/>
<evidence type="ECO:0000313" key="3">
    <source>
        <dbReference type="Proteomes" id="UP000176939"/>
    </source>
</evidence>
<keyword evidence="1" id="KW-0472">Membrane</keyword>
<organism evidence="2 3">
    <name type="scientific">Candidatus Woesebacteria bacterium RBG_13_36_22</name>
    <dbReference type="NCBI Taxonomy" id="1802478"/>
    <lineage>
        <taxon>Bacteria</taxon>
        <taxon>Candidatus Woeseibacteriota</taxon>
    </lineage>
</organism>
<comment type="caution">
    <text evidence="2">The sequence shown here is derived from an EMBL/GenBank/DDBJ whole genome shotgun (WGS) entry which is preliminary data.</text>
</comment>
<keyword evidence="1" id="KW-1133">Transmembrane helix</keyword>
<evidence type="ECO:0000256" key="1">
    <source>
        <dbReference type="SAM" id="Phobius"/>
    </source>
</evidence>
<dbReference type="EMBL" id="MGFQ01000058">
    <property type="protein sequence ID" value="OGM08066.1"/>
    <property type="molecule type" value="Genomic_DNA"/>
</dbReference>
<protein>
    <submittedName>
        <fullName evidence="2">Uncharacterized protein</fullName>
    </submittedName>
</protein>
<evidence type="ECO:0000313" key="2">
    <source>
        <dbReference type="EMBL" id="OGM08066.1"/>
    </source>
</evidence>